<keyword evidence="2" id="KW-1185">Reference proteome</keyword>
<evidence type="ECO:0000313" key="1">
    <source>
        <dbReference type="EMBL" id="KIJ24354.1"/>
    </source>
</evidence>
<organism evidence="1 2">
    <name type="scientific">Sphaerobolus stellatus (strain SS14)</name>
    <dbReference type="NCBI Taxonomy" id="990650"/>
    <lineage>
        <taxon>Eukaryota</taxon>
        <taxon>Fungi</taxon>
        <taxon>Dikarya</taxon>
        <taxon>Basidiomycota</taxon>
        <taxon>Agaricomycotina</taxon>
        <taxon>Agaricomycetes</taxon>
        <taxon>Phallomycetidae</taxon>
        <taxon>Geastrales</taxon>
        <taxon>Sphaerobolaceae</taxon>
        <taxon>Sphaerobolus</taxon>
    </lineage>
</organism>
<dbReference type="EMBL" id="KN837498">
    <property type="protein sequence ID" value="KIJ24354.1"/>
    <property type="molecule type" value="Genomic_DNA"/>
</dbReference>
<dbReference type="HOGENOM" id="CLU_132761_0_1_1"/>
<sequence>STYFIVDPFHYVNHQVTDLFCHTQCNPASRDGSQPDLVYGIHQADSYIIYVQAFNMETAEQLNAWFGGYEAQLNQND</sequence>
<protein>
    <submittedName>
        <fullName evidence="1">Uncharacterized protein</fullName>
    </submittedName>
</protein>
<dbReference type="Proteomes" id="UP000054279">
    <property type="component" value="Unassembled WGS sequence"/>
</dbReference>
<proteinExistence type="predicted"/>
<reference evidence="1 2" key="1">
    <citation type="submission" date="2014-06" db="EMBL/GenBank/DDBJ databases">
        <title>Evolutionary Origins and Diversification of the Mycorrhizal Mutualists.</title>
        <authorList>
            <consortium name="DOE Joint Genome Institute"/>
            <consortium name="Mycorrhizal Genomics Consortium"/>
            <person name="Kohler A."/>
            <person name="Kuo A."/>
            <person name="Nagy L.G."/>
            <person name="Floudas D."/>
            <person name="Copeland A."/>
            <person name="Barry K.W."/>
            <person name="Cichocki N."/>
            <person name="Veneault-Fourrey C."/>
            <person name="LaButti K."/>
            <person name="Lindquist E.A."/>
            <person name="Lipzen A."/>
            <person name="Lundell T."/>
            <person name="Morin E."/>
            <person name="Murat C."/>
            <person name="Riley R."/>
            <person name="Ohm R."/>
            <person name="Sun H."/>
            <person name="Tunlid A."/>
            <person name="Henrissat B."/>
            <person name="Grigoriev I.V."/>
            <person name="Hibbett D.S."/>
            <person name="Martin F."/>
        </authorList>
    </citation>
    <scope>NUCLEOTIDE SEQUENCE [LARGE SCALE GENOMIC DNA]</scope>
    <source>
        <strain evidence="1 2">SS14</strain>
    </source>
</reference>
<dbReference type="AlphaFoldDB" id="A0A0C9TR38"/>
<feature type="non-terminal residue" evidence="1">
    <location>
        <position position="1"/>
    </location>
</feature>
<name>A0A0C9TR38_SPHS4</name>
<gene>
    <name evidence="1" type="ORF">M422DRAFT_194758</name>
</gene>
<accession>A0A0C9TR38</accession>
<evidence type="ECO:0000313" key="2">
    <source>
        <dbReference type="Proteomes" id="UP000054279"/>
    </source>
</evidence>
<dbReference type="OrthoDB" id="2527272at2759"/>